<dbReference type="OrthoDB" id="5827614at2759"/>
<evidence type="ECO:0008006" key="11">
    <source>
        <dbReference type="Google" id="ProtNLM"/>
    </source>
</evidence>
<dbReference type="InterPro" id="IPR003582">
    <property type="entry name" value="ShKT_dom"/>
</dbReference>
<evidence type="ECO:0000256" key="3">
    <source>
        <dbReference type="ARBA" id="ARBA00022989"/>
    </source>
</evidence>
<comment type="subcellular location">
    <subcellularLocation>
        <location evidence="1">Membrane</location>
    </subcellularLocation>
</comment>
<evidence type="ECO:0000259" key="8">
    <source>
        <dbReference type="PROSITE" id="PS51670"/>
    </source>
</evidence>
<gene>
    <name evidence="9" type="primary">Acey_s0711.g1738</name>
    <name evidence="9" type="synonym">Acey-T02D1.4</name>
    <name evidence="9" type="ORF">Y032_0711g1738</name>
</gene>
<evidence type="ECO:0000256" key="5">
    <source>
        <dbReference type="PROSITE-ProRule" id="PRU01005"/>
    </source>
</evidence>
<evidence type="ECO:0000313" key="10">
    <source>
        <dbReference type="Proteomes" id="UP000024635"/>
    </source>
</evidence>
<dbReference type="PANTHER" id="PTHR21724">
    <property type="entry name" value="SHKT DOMAIN-CONTAINING PROTEIN"/>
    <property type="match status" value="1"/>
</dbReference>
<feature type="transmembrane region" description="Helical" evidence="6">
    <location>
        <begin position="167"/>
        <end position="183"/>
    </location>
</feature>
<evidence type="ECO:0000256" key="2">
    <source>
        <dbReference type="ARBA" id="ARBA00022692"/>
    </source>
</evidence>
<keyword evidence="3 6" id="KW-1133">Transmembrane helix</keyword>
<name>A0A016WH11_9BILA</name>
<feature type="transmembrane region" description="Helical" evidence="6">
    <location>
        <begin position="296"/>
        <end position="324"/>
    </location>
</feature>
<proteinExistence type="predicted"/>
<dbReference type="PROSITE" id="PS51670">
    <property type="entry name" value="SHKT"/>
    <property type="match status" value="1"/>
</dbReference>
<dbReference type="PROSITE" id="PS50262">
    <property type="entry name" value="G_PROTEIN_RECEP_F1_2"/>
    <property type="match status" value="1"/>
</dbReference>
<protein>
    <recommendedName>
        <fullName evidence="11">G-protein coupled receptors family 1 profile domain-containing protein</fullName>
    </recommendedName>
</protein>
<feature type="transmembrane region" description="Helical" evidence="6">
    <location>
        <begin position="379"/>
        <end position="398"/>
    </location>
</feature>
<dbReference type="Gene3D" id="1.10.10.1940">
    <property type="match status" value="2"/>
</dbReference>
<dbReference type="Pfam" id="PF01549">
    <property type="entry name" value="ShK"/>
    <property type="match status" value="3"/>
</dbReference>
<dbReference type="CDD" id="cd14978">
    <property type="entry name" value="7tmA_FMRFamide_R-like"/>
    <property type="match status" value="1"/>
</dbReference>
<comment type="caution">
    <text evidence="9">The sequence shown here is derived from an EMBL/GenBank/DDBJ whole genome shotgun (WGS) entry which is preliminary data.</text>
</comment>
<keyword evidence="2 6" id="KW-0812">Transmembrane</keyword>
<evidence type="ECO:0000256" key="4">
    <source>
        <dbReference type="ARBA" id="ARBA00023136"/>
    </source>
</evidence>
<dbReference type="GO" id="GO:0016020">
    <property type="term" value="C:membrane"/>
    <property type="evidence" value="ECO:0007669"/>
    <property type="project" value="UniProtKB-SubCell"/>
</dbReference>
<keyword evidence="10" id="KW-1185">Reference proteome</keyword>
<dbReference type="SUPFAM" id="SSF81321">
    <property type="entry name" value="Family A G protein-coupled receptor-like"/>
    <property type="match status" value="1"/>
</dbReference>
<feature type="transmembrane region" description="Helical" evidence="6">
    <location>
        <begin position="266"/>
        <end position="290"/>
    </location>
</feature>
<dbReference type="Proteomes" id="UP000024635">
    <property type="component" value="Unassembled WGS sequence"/>
</dbReference>
<feature type="domain" description="G-protein coupled receptors family 1 profile" evidence="7">
    <location>
        <begin position="58"/>
        <end position="323"/>
    </location>
</feature>
<feature type="transmembrane region" description="Helical" evidence="6">
    <location>
        <begin position="46"/>
        <end position="66"/>
    </location>
</feature>
<organism evidence="9 10">
    <name type="scientific">Ancylostoma ceylanicum</name>
    <dbReference type="NCBI Taxonomy" id="53326"/>
    <lineage>
        <taxon>Eukaryota</taxon>
        <taxon>Metazoa</taxon>
        <taxon>Ecdysozoa</taxon>
        <taxon>Nematoda</taxon>
        <taxon>Chromadorea</taxon>
        <taxon>Rhabditida</taxon>
        <taxon>Rhabditina</taxon>
        <taxon>Rhabditomorpha</taxon>
        <taxon>Strongyloidea</taxon>
        <taxon>Ancylostomatidae</taxon>
        <taxon>Ancylostomatinae</taxon>
        <taxon>Ancylostoma</taxon>
    </lineage>
</organism>
<dbReference type="AlphaFoldDB" id="A0A016WH11"/>
<evidence type="ECO:0000313" key="9">
    <source>
        <dbReference type="EMBL" id="EYC38537.1"/>
    </source>
</evidence>
<reference evidence="10" key="1">
    <citation type="journal article" date="2015" name="Nat. Genet.">
        <title>The genome and transcriptome of the zoonotic hookworm Ancylostoma ceylanicum identify infection-specific gene families.</title>
        <authorList>
            <person name="Schwarz E.M."/>
            <person name="Hu Y."/>
            <person name="Antoshechkin I."/>
            <person name="Miller M.M."/>
            <person name="Sternberg P.W."/>
            <person name="Aroian R.V."/>
        </authorList>
    </citation>
    <scope>NUCLEOTIDE SEQUENCE</scope>
    <source>
        <strain evidence="10">HY135</strain>
    </source>
</reference>
<sequence>MVLDPNSTEDPMRDIMRMIESVYNKACNQKELRCDQRPFHIMLMGYGFLVVFLLAMFGNCINLLIYNSDQIRYYIAIRMLCTRLLMNTLAMLFLLPQALRTVGAWEVTSAADAVYWGYYPYQAYFVNVFGFCAMWLTVLMTGECYLHVFFPAHSKSLCTKRNLSKSYVIIAVAGLLLALNYPLNRSVSRRLDNCDRVVIEIIASDSPLMTLFERLHTIGNLLFAIVIPMSLLVFMTMSVVWKLVLRKSEFPNTSHFTSEKRCVTRITLITTSLQLLAELPPIPVFIYAAISGPHVIHEIAVCVWNTVGVFLGLCNMSLSFFVYVTLSQKFRQMVYDRLHELSTRFLPCCSSAKSKLSYQSEPFAQRTFLNVRKGSECKMLRAVVVLSSYFVFANAGAFTDMNCTNGDATTPKFIASATACNDKYATASCAQLFGTAVVAGGTTDRDAKCNTDANGISEDVKQLAISVCAKHCGYCCETPEYDCTNKQFPRTNCATVTAAQCADSTWRPILAEDCPNVCGFCLTGGCIDKAIQCANDPAICRQVDMQEFVKVNCQRTCGYCPTATTAASGSATTRAAGSSTGTCTSAVDSNTNCASWAKNGFCTNTFYPLATRRSNCAKTCNLC</sequence>
<feature type="transmembrane region" description="Helical" evidence="6">
    <location>
        <begin position="73"/>
        <end position="95"/>
    </location>
</feature>
<feature type="transmembrane region" description="Helical" evidence="6">
    <location>
        <begin position="221"/>
        <end position="245"/>
    </location>
</feature>
<feature type="transmembrane region" description="Helical" evidence="6">
    <location>
        <begin position="124"/>
        <end position="146"/>
    </location>
</feature>
<evidence type="ECO:0000259" key="7">
    <source>
        <dbReference type="PROSITE" id="PS50262"/>
    </source>
</evidence>
<accession>A0A016WH11</accession>
<dbReference type="SMART" id="SM00254">
    <property type="entry name" value="ShKT"/>
    <property type="match status" value="3"/>
</dbReference>
<dbReference type="PANTHER" id="PTHR21724:SF111">
    <property type="entry name" value="SHKT DOMAIN-CONTAINING PROTEIN"/>
    <property type="match status" value="1"/>
</dbReference>
<dbReference type="InterPro" id="IPR017452">
    <property type="entry name" value="GPCR_Rhodpsn_7TM"/>
</dbReference>
<evidence type="ECO:0000256" key="6">
    <source>
        <dbReference type="SAM" id="Phobius"/>
    </source>
</evidence>
<comment type="caution">
    <text evidence="5">Lacks conserved residue(s) required for the propagation of feature annotation.</text>
</comment>
<feature type="domain" description="ShKT" evidence="8">
    <location>
        <begin position="583"/>
        <end position="623"/>
    </location>
</feature>
<keyword evidence="4 6" id="KW-0472">Membrane</keyword>
<evidence type="ECO:0000256" key="1">
    <source>
        <dbReference type="ARBA" id="ARBA00004370"/>
    </source>
</evidence>
<dbReference type="EMBL" id="JARK01000311">
    <property type="protein sequence ID" value="EYC38537.1"/>
    <property type="molecule type" value="Genomic_DNA"/>
</dbReference>
<dbReference type="Gene3D" id="1.20.1070.10">
    <property type="entry name" value="Rhodopsin 7-helix transmembrane proteins"/>
    <property type="match status" value="1"/>
</dbReference>